<keyword evidence="3" id="KW-1185">Reference proteome</keyword>
<dbReference type="Proteomes" id="UP000738349">
    <property type="component" value="Unassembled WGS sequence"/>
</dbReference>
<feature type="compositionally biased region" description="Polar residues" evidence="1">
    <location>
        <begin position="78"/>
        <end position="98"/>
    </location>
</feature>
<feature type="compositionally biased region" description="Low complexity" evidence="1">
    <location>
        <begin position="128"/>
        <end position="137"/>
    </location>
</feature>
<dbReference type="InterPro" id="IPR053221">
    <property type="entry name" value="Burnettramic_acid_biosynth"/>
</dbReference>
<sequence length="548" mass="60667">MASSFVNEGKKLASQAASKAAQIAGIRERDGALTKPRRKTEKDDDPIDELIKLAASGIGLISEVIHHQQEKKKLASKTGVQQAQELDGQPNATDSQAQEAAEKATGAVWELDDAEQHIVEQDKDSHSSRSSQSSQSPKDPKDLAAAFLQRHPYQLKDSSNAHLAMPVMLPQRRPEKRARGFIRAYSPVLADAGIDQDTFLDFIDTFNKAVEPNQWINAILLADVVGMVIPDPMLMLVGFAAEVAANLATEAHSRFRSNTFLDTVNRGFFIPRGFLCMVVTWRADTTDDEVVATVNFEGMADKTCSKPDVVGQMKDMVTQKKSVADGKQQFKDRMDELMKPSAGAFECLQPAPLIFPLLDKTAITRDKDGKVKKKNAVDRAEIWLDEFMDKRTQAKWIDSNSDVPMANMLPRPEFRSRYADPTHPVSSGDIVAFLTGGRWQYKNGKFASGEEAPGPVAEKKEAEKKEAEKKEAEEKEAEKKEAEKEEAKRRETEKQEASKSDQETSQIQKSANKPRGWKSLLQKDILYLVIVNLPDPAGQVATASDSPS</sequence>
<feature type="region of interest" description="Disordered" evidence="1">
    <location>
        <begin position="445"/>
        <end position="515"/>
    </location>
</feature>
<evidence type="ECO:0000256" key="1">
    <source>
        <dbReference type="SAM" id="MobiDB-lite"/>
    </source>
</evidence>
<feature type="region of interest" description="Disordered" evidence="1">
    <location>
        <begin position="119"/>
        <end position="141"/>
    </location>
</feature>
<name>A0A9P9JGY8_9HYPO</name>
<accession>A0A9P9JGY8</accession>
<reference evidence="2" key="1">
    <citation type="journal article" date="2021" name="Nat. Commun.">
        <title>Genetic determinants of endophytism in the Arabidopsis root mycobiome.</title>
        <authorList>
            <person name="Mesny F."/>
            <person name="Miyauchi S."/>
            <person name="Thiergart T."/>
            <person name="Pickel B."/>
            <person name="Atanasova L."/>
            <person name="Karlsson M."/>
            <person name="Huettel B."/>
            <person name="Barry K.W."/>
            <person name="Haridas S."/>
            <person name="Chen C."/>
            <person name="Bauer D."/>
            <person name="Andreopoulos W."/>
            <person name="Pangilinan J."/>
            <person name="LaButti K."/>
            <person name="Riley R."/>
            <person name="Lipzen A."/>
            <person name="Clum A."/>
            <person name="Drula E."/>
            <person name="Henrissat B."/>
            <person name="Kohler A."/>
            <person name="Grigoriev I.V."/>
            <person name="Martin F.M."/>
            <person name="Hacquard S."/>
        </authorList>
    </citation>
    <scope>NUCLEOTIDE SEQUENCE</scope>
    <source>
        <strain evidence="2">MPI-CAGE-AT-0147</strain>
    </source>
</reference>
<gene>
    <name evidence="2" type="ORF">EDB81DRAFT_682482</name>
</gene>
<dbReference type="PANTHER" id="PTHR38887:SF1">
    <property type="entry name" value="RAS MODIFICATION PROTEIN ERF4"/>
    <property type="match status" value="1"/>
</dbReference>
<dbReference type="OrthoDB" id="3433125at2759"/>
<feature type="region of interest" description="Disordered" evidence="1">
    <location>
        <begin position="17"/>
        <end position="48"/>
    </location>
</feature>
<feature type="compositionally biased region" description="Basic and acidic residues" evidence="1">
    <location>
        <begin position="457"/>
        <end position="502"/>
    </location>
</feature>
<dbReference type="EMBL" id="JAGMUV010000004">
    <property type="protein sequence ID" value="KAH7161096.1"/>
    <property type="molecule type" value="Genomic_DNA"/>
</dbReference>
<organism evidence="2 3">
    <name type="scientific">Dactylonectria macrodidyma</name>
    <dbReference type="NCBI Taxonomy" id="307937"/>
    <lineage>
        <taxon>Eukaryota</taxon>
        <taxon>Fungi</taxon>
        <taxon>Dikarya</taxon>
        <taxon>Ascomycota</taxon>
        <taxon>Pezizomycotina</taxon>
        <taxon>Sordariomycetes</taxon>
        <taxon>Hypocreomycetidae</taxon>
        <taxon>Hypocreales</taxon>
        <taxon>Nectriaceae</taxon>
        <taxon>Dactylonectria</taxon>
    </lineage>
</organism>
<protein>
    <submittedName>
        <fullName evidence="2">Uncharacterized protein</fullName>
    </submittedName>
</protein>
<proteinExistence type="predicted"/>
<evidence type="ECO:0000313" key="3">
    <source>
        <dbReference type="Proteomes" id="UP000738349"/>
    </source>
</evidence>
<evidence type="ECO:0000313" key="2">
    <source>
        <dbReference type="EMBL" id="KAH7161096.1"/>
    </source>
</evidence>
<feature type="region of interest" description="Disordered" evidence="1">
    <location>
        <begin position="68"/>
        <end position="105"/>
    </location>
</feature>
<dbReference type="AlphaFoldDB" id="A0A9P9JGY8"/>
<dbReference type="PANTHER" id="PTHR38887">
    <property type="entry name" value="CHROMOSOME 21, WHOLE GENOME SHOTGUN SEQUENCE"/>
    <property type="match status" value="1"/>
</dbReference>
<comment type="caution">
    <text evidence="2">The sequence shown here is derived from an EMBL/GenBank/DDBJ whole genome shotgun (WGS) entry which is preliminary data.</text>
</comment>